<reference evidence="1 2" key="1">
    <citation type="journal article" date="2019" name="Int. J. Syst. Evol. Microbiol.">
        <title>The Global Catalogue of Microorganisms (GCM) 10K type strain sequencing project: providing services to taxonomists for standard genome sequencing and annotation.</title>
        <authorList>
            <consortium name="The Broad Institute Genomics Platform"/>
            <consortium name="The Broad Institute Genome Sequencing Center for Infectious Disease"/>
            <person name="Wu L."/>
            <person name="Ma J."/>
        </authorList>
    </citation>
    <scope>NUCLEOTIDE SEQUENCE [LARGE SCALE GENOMIC DNA]</scope>
    <source>
        <strain evidence="1 2">XZYJ18</strain>
    </source>
</reference>
<evidence type="ECO:0000313" key="1">
    <source>
        <dbReference type="EMBL" id="MFC4823542.1"/>
    </source>
</evidence>
<dbReference type="Proteomes" id="UP001595945">
    <property type="component" value="Unassembled WGS sequence"/>
</dbReference>
<accession>A0ABD5PZ04</accession>
<keyword evidence="2" id="KW-1185">Reference proteome</keyword>
<evidence type="ECO:0000313" key="2">
    <source>
        <dbReference type="Proteomes" id="UP001595945"/>
    </source>
</evidence>
<gene>
    <name evidence="1" type="ORF">ACFO9K_04640</name>
</gene>
<protein>
    <submittedName>
        <fullName evidence="1">Uncharacterized protein</fullName>
    </submittedName>
</protein>
<proteinExistence type="predicted"/>
<comment type="caution">
    <text evidence="1">The sequence shown here is derived from an EMBL/GenBank/DDBJ whole genome shotgun (WGS) entry which is preliminary data.</text>
</comment>
<dbReference type="RefSeq" id="WP_254266991.1">
    <property type="nucleotide sequence ID" value="NZ_CP100400.1"/>
</dbReference>
<dbReference type="AlphaFoldDB" id="A0ABD5PZ04"/>
<organism evidence="1 2">
    <name type="scientific">Halorussus aquaticus</name>
    <dbReference type="NCBI Taxonomy" id="2953748"/>
    <lineage>
        <taxon>Archaea</taxon>
        <taxon>Methanobacteriati</taxon>
        <taxon>Methanobacteriota</taxon>
        <taxon>Stenosarchaea group</taxon>
        <taxon>Halobacteria</taxon>
        <taxon>Halobacteriales</taxon>
        <taxon>Haladaptataceae</taxon>
        <taxon>Halorussus</taxon>
    </lineage>
</organism>
<name>A0ABD5PZ04_9EURY</name>
<sequence>MPSTVSRRELLAAGVAVGVAGSSGCLDAIRGSSRDRSDERRLRLLLHDESATLREKYVADLEGNRPDWDEEAFAAALDGESYTSQYREPFFARDEPKYAERDGTYYRLGSVVVGEATATRPVLRLASVGRPEELDSVPDHVAHDDLPGTDRRAVKVAQMAARARGNPGGAPRSLVQRGGYVYRGEKPAADSRLLGESGPSHVEYRGRIYAVEVSRETFHEPVYRAEVEPVAESPAEMEAVLRAQFVEGRFDRRDLSEEERSILRAAQGNGGYSESHPYSAAYRSLLKRLGKRAYLDGNVEKDALADSTRHEILRYGDEYHEYWLRFVGTEQ</sequence>
<dbReference type="GeneID" id="73045405"/>
<dbReference type="EMBL" id="JBHSHT010000001">
    <property type="protein sequence ID" value="MFC4823542.1"/>
    <property type="molecule type" value="Genomic_DNA"/>
</dbReference>
<dbReference type="PROSITE" id="PS51257">
    <property type="entry name" value="PROKAR_LIPOPROTEIN"/>
    <property type="match status" value="1"/>
</dbReference>